<accession>A0A3M7RI53</accession>
<reference evidence="2 3" key="1">
    <citation type="journal article" date="2018" name="Sci. Rep.">
        <title>Genomic signatures of local adaptation to the degree of environmental predictability in rotifers.</title>
        <authorList>
            <person name="Franch-Gras L."/>
            <person name="Hahn C."/>
            <person name="Garcia-Roger E.M."/>
            <person name="Carmona M.J."/>
            <person name="Serra M."/>
            <person name="Gomez A."/>
        </authorList>
    </citation>
    <scope>NUCLEOTIDE SEQUENCE [LARGE SCALE GENOMIC DNA]</scope>
    <source>
        <strain evidence="2">HYR1</strain>
    </source>
</reference>
<comment type="caution">
    <text evidence="2">The sequence shown here is derived from an EMBL/GenBank/DDBJ whole genome shotgun (WGS) entry which is preliminary data.</text>
</comment>
<evidence type="ECO:0000313" key="2">
    <source>
        <dbReference type="EMBL" id="RNA23252.1"/>
    </source>
</evidence>
<sequence length="70" mass="8359">MIFNHLSSKTRRFINSMNLPAKCNFYSIKVQFFLLSILLIIFSKLRLRIDFLLEKIFSTTLTERIKMAEN</sequence>
<protein>
    <submittedName>
        <fullName evidence="2">Uncharacterized protein</fullName>
    </submittedName>
</protein>
<organism evidence="2 3">
    <name type="scientific">Brachionus plicatilis</name>
    <name type="common">Marine rotifer</name>
    <name type="synonym">Brachionus muelleri</name>
    <dbReference type="NCBI Taxonomy" id="10195"/>
    <lineage>
        <taxon>Eukaryota</taxon>
        <taxon>Metazoa</taxon>
        <taxon>Spiralia</taxon>
        <taxon>Gnathifera</taxon>
        <taxon>Rotifera</taxon>
        <taxon>Eurotatoria</taxon>
        <taxon>Monogononta</taxon>
        <taxon>Pseudotrocha</taxon>
        <taxon>Ploima</taxon>
        <taxon>Brachionidae</taxon>
        <taxon>Brachionus</taxon>
    </lineage>
</organism>
<dbReference type="EMBL" id="REGN01003318">
    <property type="protein sequence ID" value="RNA23252.1"/>
    <property type="molecule type" value="Genomic_DNA"/>
</dbReference>
<feature type="transmembrane region" description="Helical" evidence="1">
    <location>
        <begin position="25"/>
        <end position="45"/>
    </location>
</feature>
<dbReference type="Proteomes" id="UP000276133">
    <property type="component" value="Unassembled WGS sequence"/>
</dbReference>
<keyword evidence="3" id="KW-1185">Reference proteome</keyword>
<keyword evidence="1" id="KW-0812">Transmembrane</keyword>
<evidence type="ECO:0000313" key="3">
    <source>
        <dbReference type="Proteomes" id="UP000276133"/>
    </source>
</evidence>
<proteinExistence type="predicted"/>
<keyword evidence="1" id="KW-0472">Membrane</keyword>
<name>A0A3M7RI53_BRAPC</name>
<gene>
    <name evidence="2" type="ORF">BpHYR1_027833</name>
</gene>
<dbReference type="AlphaFoldDB" id="A0A3M7RI53"/>
<evidence type="ECO:0000256" key="1">
    <source>
        <dbReference type="SAM" id="Phobius"/>
    </source>
</evidence>
<keyword evidence="1" id="KW-1133">Transmembrane helix</keyword>